<organism evidence="1 2">
    <name type="scientific">Lyophyllum shimeji</name>
    <name type="common">Hon-shimeji</name>
    <name type="synonym">Tricholoma shimeji</name>
    <dbReference type="NCBI Taxonomy" id="47721"/>
    <lineage>
        <taxon>Eukaryota</taxon>
        <taxon>Fungi</taxon>
        <taxon>Dikarya</taxon>
        <taxon>Basidiomycota</taxon>
        <taxon>Agaricomycotina</taxon>
        <taxon>Agaricomycetes</taxon>
        <taxon>Agaricomycetidae</taxon>
        <taxon>Agaricales</taxon>
        <taxon>Tricholomatineae</taxon>
        <taxon>Lyophyllaceae</taxon>
        <taxon>Lyophyllum</taxon>
    </lineage>
</organism>
<gene>
    <name evidence="1" type="ORF">LshimejAT787_0905240</name>
</gene>
<name>A0A9P3PTM7_LYOSH</name>
<protein>
    <submittedName>
        <fullName evidence="1">Uncharacterized protein</fullName>
    </submittedName>
</protein>
<evidence type="ECO:0000313" key="1">
    <source>
        <dbReference type="EMBL" id="GLB41309.1"/>
    </source>
</evidence>
<sequence>MKNIEFPGRCADVSFRTNLPLEHLPSKARAPRFSTSASTTPFPNVSNRAKAVAALSVQYTATMPKDIPLPPRMLSTSNSSV</sequence>
<keyword evidence="2" id="KW-1185">Reference proteome</keyword>
<dbReference type="EMBL" id="BRPK01000009">
    <property type="protein sequence ID" value="GLB41309.1"/>
    <property type="molecule type" value="Genomic_DNA"/>
</dbReference>
<accession>A0A9P3PTM7</accession>
<proteinExistence type="predicted"/>
<dbReference type="Proteomes" id="UP001063166">
    <property type="component" value="Unassembled WGS sequence"/>
</dbReference>
<dbReference type="AlphaFoldDB" id="A0A9P3PTM7"/>
<evidence type="ECO:0000313" key="2">
    <source>
        <dbReference type="Proteomes" id="UP001063166"/>
    </source>
</evidence>
<reference evidence="1" key="1">
    <citation type="submission" date="2022-07" db="EMBL/GenBank/DDBJ databases">
        <title>The genome of Lyophyllum shimeji provides insight into the initial evolution of ectomycorrhizal fungal genome.</title>
        <authorList>
            <person name="Kobayashi Y."/>
            <person name="Shibata T."/>
            <person name="Hirakawa H."/>
            <person name="Shigenobu S."/>
            <person name="Nishiyama T."/>
            <person name="Yamada A."/>
            <person name="Hasebe M."/>
            <person name="Kawaguchi M."/>
        </authorList>
    </citation>
    <scope>NUCLEOTIDE SEQUENCE</scope>
    <source>
        <strain evidence="1">AT787</strain>
    </source>
</reference>
<comment type="caution">
    <text evidence="1">The sequence shown here is derived from an EMBL/GenBank/DDBJ whole genome shotgun (WGS) entry which is preliminary data.</text>
</comment>